<dbReference type="AlphaFoldDB" id="X1PPN4"/>
<sequence>VVLDGHYFIFVRSREGIWQEDRPVRVESSSTERFLKLLASLSTELALIPDNLIRDFGENRPVSRKAVSALYQVLTETQNPKVKKLFEQWSLQFGEVCDYERASKLKVDSFARRFGITDKNIKPFYFFFCLHTYYATFIKLLAVQVVHYYAMPRLETDIRQAATFDSQQLQAYFEKMEEGGIFREL</sequence>
<evidence type="ECO:0000313" key="2">
    <source>
        <dbReference type="EMBL" id="GAI57813.1"/>
    </source>
</evidence>
<evidence type="ECO:0000256" key="1">
    <source>
        <dbReference type="SAM" id="Phobius"/>
    </source>
</evidence>
<name>X1PPN4_9ZZZZ</name>
<comment type="caution">
    <text evidence="2">The sequence shown here is derived from an EMBL/GenBank/DDBJ whole genome shotgun (WGS) entry which is preliminary data.</text>
</comment>
<feature type="non-terminal residue" evidence="2">
    <location>
        <position position="185"/>
    </location>
</feature>
<keyword evidence="1" id="KW-1133">Transmembrane helix</keyword>
<dbReference type="EMBL" id="BARV01039549">
    <property type="protein sequence ID" value="GAI57813.1"/>
    <property type="molecule type" value="Genomic_DNA"/>
</dbReference>
<keyword evidence="1" id="KW-0472">Membrane</keyword>
<organism evidence="2">
    <name type="scientific">marine sediment metagenome</name>
    <dbReference type="NCBI Taxonomy" id="412755"/>
    <lineage>
        <taxon>unclassified sequences</taxon>
        <taxon>metagenomes</taxon>
        <taxon>ecological metagenomes</taxon>
    </lineage>
</organism>
<reference evidence="2" key="1">
    <citation type="journal article" date="2014" name="Front. Microbiol.">
        <title>High frequency of phylogenetically diverse reductive dehalogenase-homologous genes in deep subseafloor sedimentary metagenomes.</title>
        <authorList>
            <person name="Kawai M."/>
            <person name="Futagami T."/>
            <person name="Toyoda A."/>
            <person name="Takaki Y."/>
            <person name="Nishi S."/>
            <person name="Hori S."/>
            <person name="Arai W."/>
            <person name="Tsubouchi T."/>
            <person name="Morono Y."/>
            <person name="Uchiyama I."/>
            <person name="Ito T."/>
            <person name="Fujiyama A."/>
            <person name="Inagaki F."/>
            <person name="Takami H."/>
        </authorList>
    </citation>
    <scope>NUCLEOTIDE SEQUENCE</scope>
    <source>
        <strain evidence="2">Expedition CK06-06</strain>
    </source>
</reference>
<feature type="transmembrane region" description="Helical" evidence="1">
    <location>
        <begin position="124"/>
        <end position="150"/>
    </location>
</feature>
<accession>X1PPN4</accession>
<keyword evidence="1" id="KW-0812">Transmembrane</keyword>
<proteinExistence type="predicted"/>
<protein>
    <submittedName>
        <fullName evidence="2">Uncharacterized protein</fullName>
    </submittedName>
</protein>
<feature type="non-terminal residue" evidence="2">
    <location>
        <position position="1"/>
    </location>
</feature>
<gene>
    <name evidence="2" type="ORF">S06H3_60585</name>
</gene>